<evidence type="ECO:0000256" key="4">
    <source>
        <dbReference type="ARBA" id="ARBA00011738"/>
    </source>
</evidence>
<comment type="cofactor">
    <cofactor evidence="1 9">
        <name>pyridoxal 5'-phosphate</name>
        <dbReference type="ChEBI" id="CHEBI:597326"/>
    </cofactor>
</comment>
<dbReference type="InterPro" id="IPR015424">
    <property type="entry name" value="PyrdxlP-dep_Trfase"/>
</dbReference>
<dbReference type="RefSeq" id="WP_173941853.1">
    <property type="nucleotide sequence ID" value="NZ_CBCSCD010000002.1"/>
</dbReference>
<organism evidence="11 12">
    <name type="scientific">Polynucleobacter antarcticus</name>
    <dbReference type="NCBI Taxonomy" id="1743162"/>
    <lineage>
        <taxon>Bacteria</taxon>
        <taxon>Pseudomonadati</taxon>
        <taxon>Pseudomonadota</taxon>
        <taxon>Betaproteobacteria</taxon>
        <taxon>Burkholderiales</taxon>
        <taxon>Burkholderiaceae</taxon>
        <taxon>Polynucleobacter</taxon>
    </lineage>
</organism>
<keyword evidence="7 9" id="KW-0663">Pyridoxal phosphate</keyword>
<dbReference type="PANTHER" id="PTHR43643:SF3">
    <property type="entry name" value="HISTIDINOL-PHOSPHATE AMINOTRANSFERASE"/>
    <property type="match status" value="1"/>
</dbReference>
<evidence type="ECO:0000256" key="1">
    <source>
        <dbReference type="ARBA" id="ARBA00001933"/>
    </source>
</evidence>
<dbReference type="InterPro" id="IPR004839">
    <property type="entry name" value="Aminotransferase_I/II_large"/>
</dbReference>
<evidence type="ECO:0000313" key="12">
    <source>
        <dbReference type="Proteomes" id="UP000500806"/>
    </source>
</evidence>
<dbReference type="NCBIfam" id="TIGR01141">
    <property type="entry name" value="hisC"/>
    <property type="match status" value="1"/>
</dbReference>
<dbReference type="EC" id="2.6.1.9" evidence="9"/>
<dbReference type="HAMAP" id="MF_01023">
    <property type="entry name" value="HisC_aminotrans_2"/>
    <property type="match status" value="1"/>
</dbReference>
<evidence type="ECO:0000256" key="5">
    <source>
        <dbReference type="ARBA" id="ARBA00022576"/>
    </source>
</evidence>
<comment type="subunit">
    <text evidence="4 9">Homodimer.</text>
</comment>
<dbReference type="GO" id="GO:0004400">
    <property type="term" value="F:histidinol-phosphate transaminase activity"/>
    <property type="evidence" value="ECO:0007669"/>
    <property type="project" value="UniProtKB-UniRule"/>
</dbReference>
<evidence type="ECO:0000256" key="9">
    <source>
        <dbReference type="HAMAP-Rule" id="MF_01023"/>
    </source>
</evidence>
<protein>
    <recommendedName>
        <fullName evidence="9">Histidinol-phosphate aminotransferase</fullName>
        <ecNumber evidence="9">2.6.1.9</ecNumber>
    </recommendedName>
    <alternativeName>
        <fullName evidence="9">Imidazole acetol-phosphate transaminase</fullName>
    </alternativeName>
</protein>
<evidence type="ECO:0000259" key="10">
    <source>
        <dbReference type="Pfam" id="PF00155"/>
    </source>
</evidence>
<dbReference type="Pfam" id="PF00155">
    <property type="entry name" value="Aminotran_1_2"/>
    <property type="match status" value="1"/>
</dbReference>
<feature type="modified residue" description="N6-(pyridoxal phosphate)lysine" evidence="9">
    <location>
        <position position="213"/>
    </location>
</feature>
<dbReference type="GO" id="GO:0030170">
    <property type="term" value="F:pyridoxal phosphate binding"/>
    <property type="evidence" value="ECO:0007669"/>
    <property type="project" value="InterPro"/>
</dbReference>
<comment type="similarity">
    <text evidence="3 9">Belongs to the class-II pyridoxal-phosphate-dependent aminotransferase family. Histidinol-phosphate aminotransferase subfamily.</text>
</comment>
<dbReference type="Gene3D" id="3.40.640.10">
    <property type="entry name" value="Type I PLP-dependent aspartate aminotransferase-like (Major domain)"/>
    <property type="match status" value="1"/>
</dbReference>
<dbReference type="InterPro" id="IPR005861">
    <property type="entry name" value="HisP_aminotrans"/>
</dbReference>
<feature type="domain" description="Aminotransferase class I/classII large" evidence="10">
    <location>
        <begin position="26"/>
        <end position="350"/>
    </location>
</feature>
<evidence type="ECO:0000313" key="11">
    <source>
        <dbReference type="EMBL" id="QKM61704.1"/>
    </source>
</evidence>
<dbReference type="InterPro" id="IPR015422">
    <property type="entry name" value="PyrdxlP-dep_Trfase_small"/>
</dbReference>
<dbReference type="KEGG" id="pani:DCO16_00540"/>
<dbReference type="Gene3D" id="3.90.1150.10">
    <property type="entry name" value="Aspartate Aminotransferase, domain 1"/>
    <property type="match status" value="1"/>
</dbReference>
<dbReference type="InterPro" id="IPR050106">
    <property type="entry name" value="HistidinolP_aminotransfase"/>
</dbReference>
<dbReference type="InterPro" id="IPR001917">
    <property type="entry name" value="Aminotrans_II_pyridoxalP_BS"/>
</dbReference>
<sequence length="357" mass="39102">MSRFWNPVVQTLTPYTPGEQPQMARLVKLNTNESPYGPSPKALTAISQQINEDLRLYPDPGGAALKKAIADLHGLDPKQVFLGNGSDEVLAHVFLGLLKQAQPVQFPDITYSFYPVYCKLFGMEYQTIPLGPDFEVDTRDFTFPNGGIIFPNPNAPTGRAIPRAEIEALLAKNTASVLVIDEAYVDYGTESCIPLLRGSACPENLLVVHTLSKSRALAGLRVGFAVGHPTLIEGLERVKNSFNSYPLGKLAQVGAIAAVEDQAHLEATSAKVIKTRERLVKELESLGFATLPSTANFIFTQHPKHAGATLYQALRDRGIIVRHFKLPRIDNFLRITIGTDEQSNELLTALKEIVSKA</sequence>
<keyword evidence="6 9" id="KW-0808">Transferase</keyword>
<dbReference type="GO" id="GO:0000105">
    <property type="term" value="P:L-histidine biosynthetic process"/>
    <property type="evidence" value="ECO:0007669"/>
    <property type="project" value="UniProtKB-UniRule"/>
</dbReference>
<dbReference type="AlphaFoldDB" id="A0A6M9PHU5"/>
<keyword evidence="5 9" id="KW-0032">Aminotransferase</keyword>
<evidence type="ECO:0000256" key="3">
    <source>
        <dbReference type="ARBA" id="ARBA00007970"/>
    </source>
</evidence>
<comment type="catalytic activity">
    <reaction evidence="8 9">
        <text>L-histidinol phosphate + 2-oxoglutarate = 3-(imidazol-4-yl)-2-oxopropyl phosphate + L-glutamate</text>
        <dbReference type="Rhea" id="RHEA:23744"/>
        <dbReference type="ChEBI" id="CHEBI:16810"/>
        <dbReference type="ChEBI" id="CHEBI:29985"/>
        <dbReference type="ChEBI" id="CHEBI:57766"/>
        <dbReference type="ChEBI" id="CHEBI:57980"/>
        <dbReference type="EC" id="2.6.1.9"/>
    </reaction>
</comment>
<evidence type="ECO:0000256" key="6">
    <source>
        <dbReference type="ARBA" id="ARBA00022679"/>
    </source>
</evidence>
<name>A0A6M9PHU5_9BURK</name>
<proteinExistence type="inferred from homology"/>
<dbReference type="Proteomes" id="UP000500806">
    <property type="component" value="Chromosome"/>
</dbReference>
<dbReference type="UniPathway" id="UPA00031">
    <property type="reaction ID" value="UER00012"/>
</dbReference>
<dbReference type="SUPFAM" id="SSF53383">
    <property type="entry name" value="PLP-dependent transferases"/>
    <property type="match status" value="1"/>
</dbReference>
<dbReference type="CDD" id="cd00609">
    <property type="entry name" value="AAT_like"/>
    <property type="match status" value="1"/>
</dbReference>
<dbReference type="EMBL" id="CP028941">
    <property type="protein sequence ID" value="QKM61704.1"/>
    <property type="molecule type" value="Genomic_DNA"/>
</dbReference>
<evidence type="ECO:0000256" key="2">
    <source>
        <dbReference type="ARBA" id="ARBA00005011"/>
    </source>
</evidence>
<dbReference type="PANTHER" id="PTHR43643">
    <property type="entry name" value="HISTIDINOL-PHOSPHATE AMINOTRANSFERASE 2"/>
    <property type="match status" value="1"/>
</dbReference>
<dbReference type="InterPro" id="IPR015421">
    <property type="entry name" value="PyrdxlP-dep_Trfase_major"/>
</dbReference>
<keyword evidence="9" id="KW-0028">Amino-acid biosynthesis</keyword>
<accession>A0A6M9PHU5</accession>
<evidence type="ECO:0000256" key="7">
    <source>
        <dbReference type="ARBA" id="ARBA00022898"/>
    </source>
</evidence>
<keyword evidence="9" id="KW-0368">Histidine biosynthesis</keyword>
<dbReference type="PROSITE" id="PS00599">
    <property type="entry name" value="AA_TRANSFER_CLASS_2"/>
    <property type="match status" value="1"/>
</dbReference>
<comment type="pathway">
    <text evidence="2 9">Amino-acid biosynthesis; L-histidine biosynthesis; L-histidine from 5-phospho-alpha-D-ribose 1-diphosphate: step 7/9.</text>
</comment>
<gene>
    <name evidence="9" type="primary">hisC</name>
    <name evidence="11" type="ORF">DCO16_00540</name>
</gene>
<keyword evidence="12" id="KW-1185">Reference proteome</keyword>
<evidence type="ECO:0000256" key="8">
    <source>
        <dbReference type="ARBA" id="ARBA00047481"/>
    </source>
</evidence>
<reference evidence="11 12" key="1">
    <citation type="submission" date="2018-04" db="EMBL/GenBank/DDBJ databases">
        <title>Polynucleobacter sp. LimPoW16 genome.</title>
        <authorList>
            <person name="Hahn M.W."/>
        </authorList>
    </citation>
    <scope>NUCLEOTIDE SEQUENCE [LARGE SCALE GENOMIC DNA]</scope>
    <source>
        <strain evidence="11 12">LimPoW16</strain>
    </source>
</reference>